<evidence type="ECO:0000313" key="2">
    <source>
        <dbReference type="Proteomes" id="UP001234297"/>
    </source>
</evidence>
<dbReference type="Proteomes" id="UP001234297">
    <property type="component" value="Chromosome 11"/>
</dbReference>
<reference evidence="1 2" key="1">
    <citation type="journal article" date="2022" name="Hortic Res">
        <title>A haplotype resolved chromosomal level avocado genome allows analysis of novel avocado genes.</title>
        <authorList>
            <person name="Nath O."/>
            <person name="Fletcher S.J."/>
            <person name="Hayward A."/>
            <person name="Shaw L.M."/>
            <person name="Masouleh A.K."/>
            <person name="Furtado A."/>
            <person name="Henry R.J."/>
            <person name="Mitter N."/>
        </authorList>
    </citation>
    <scope>NUCLEOTIDE SEQUENCE [LARGE SCALE GENOMIC DNA]</scope>
    <source>
        <strain evidence="2">cv. Hass</strain>
    </source>
</reference>
<accession>A0ACC2KSN6</accession>
<keyword evidence="2" id="KW-1185">Reference proteome</keyword>
<proteinExistence type="predicted"/>
<evidence type="ECO:0000313" key="1">
    <source>
        <dbReference type="EMBL" id="KAJ8624177.1"/>
    </source>
</evidence>
<dbReference type="EMBL" id="CM056819">
    <property type="protein sequence ID" value="KAJ8624177.1"/>
    <property type="molecule type" value="Genomic_DNA"/>
</dbReference>
<sequence length="486" mass="55205">MSLIFPSLWCSRRPSAVDSGSGGQSTFGTSKGAAEFGACGCSDKRCFVCMMDRRRFPSGILESSILEILSLVKPTEDDRQKRLHIINEFRAVVQSVESLRGALVEPFGSFVSNLYTRWGDLDISVDVPNGSLVPSVGKRRKQTLLRDIMRALRRNGVYSLEFIPNARVPLLIYQGNYRNTSCDISICNLLGQIKSKFMLWITEIDERFRDMVLLIKEWAKAKAINDPKNGTLNSYSLCLLVIFHFQTCNPAILPPLKDIYVGNIADDLTGTRLIVERHIQDTCAANIARFKYQRFHQVNQSSLSELFVTFFEKFSREEFLSNQYAICTYSGRLESITSQEKWMQKNHKILIEDPFEMPDNAARAVSMNGLERISGAFEETNRMLSSRTVDRNHLMTSLVRPHIRPSIGVRTPHINSRIGARAPQDTFNTPTRVSHPVVTPIHERFTQAMQLQSRPSSSTVSVQGHGAVQRVQRQGRQQWRPRPNNF</sequence>
<name>A0ACC2KSN6_PERAE</name>
<protein>
    <submittedName>
        <fullName evidence="1">Uncharacterized protein</fullName>
    </submittedName>
</protein>
<comment type="caution">
    <text evidence="1">The sequence shown here is derived from an EMBL/GenBank/DDBJ whole genome shotgun (WGS) entry which is preliminary data.</text>
</comment>
<gene>
    <name evidence="1" type="ORF">MRB53_032707</name>
</gene>
<organism evidence="1 2">
    <name type="scientific">Persea americana</name>
    <name type="common">Avocado</name>
    <dbReference type="NCBI Taxonomy" id="3435"/>
    <lineage>
        <taxon>Eukaryota</taxon>
        <taxon>Viridiplantae</taxon>
        <taxon>Streptophyta</taxon>
        <taxon>Embryophyta</taxon>
        <taxon>Tracheophyta</taxon>
        <taxon>Spermatophyta</taxon>
        <taxon>Magnoliopsida</taxon>
        <taxon>Magnoliidae</taxon>
        <taxon>Laurales</taxon>
        <taxon>Lauraceae</taxon>
        <taxon>Persea</taxon>
    </lineage>
</organism>